<dbReference type="PANTHER" id="PTHR47582:SF1">
    <property type="entry name" value="P450, PUTATIVE (EUROFUNG)-RELATED"/>
    <property type="match status" value="1"/>
</dbReference>
<keyword evidence="4 6" id="KW-0408">Iron</keyword>
<dbReference type="InterPro" id="IPR036396">
    <property type="entry name" value="Cyt_P450_sf"/>
</dbReference>
<dbReference type="GO" id="GO:0020037">
    <property type="term" value="F:heme binding"/>
    <property type="evidence" value="ECO:0007669"/>
    <property type="project" value="InterPro"/>
</dbReference>
<dbReference type="SUPFAM" id="SSF48264">
    <property type="entry name" value="Cytochrome P450"/>
    <property type="match status" value="1"/>
</dbReference>
<dbReference type="GO" id="GO:0005506">
    <property type="term" value="F:iron ion binding"/>
    <property type="evidence" value="ECO:0007669"/>
    <property type="project" value="InterPro"/>
</dbReference>
<dbReference type="InterPro" id="IPR002403">
    <property type="entry name" value="Cyt_P450_E_grp-IV"/>
</dbReference>
<keyword evidence="5 7" id="KW-0503">Monooxygenase</keyword>
<evidence type="ECO:0000256" key="5">
    <source>
        <dbReference type="ARBA" id="ARBA00023033"/>
    </source>
</evidence>
<gene>
    <name evidence="9" type="ORF">B0T17DRAFT_515423</name>
</gene>
<dbReference type="AlphaFoldDB" id="A0AA39XK64"/>
<sequence length="534" mass="58551">MSSTALLTHIASSPFTYLSLALPIILILLLRHISTPTLHPFEPPLIAPRIPFLGHIINLLRQQGAFYTNVYATHPLPIATLPMADKRMYMLTSPALIQAAMRSRSLSFEPFMNEFAQKMVALTDAEWAPVPALTPQFIKTIHASLTGDHLAKMNLVALNNHVAFFLNKVIPPTSFSACLEIPDLYAHLKTLVTLATADGLYGPDPATNPFRARPSLIDDLWDFDSGLFNLIADLFPRWLAPQAVRGRANLQEALGDYYEARLDENPDAGVSEVVRARAAVMRAHGIVDRRIGRLEIALVHVAAVNTLPTLFWFVVELFARPEAVARARAEVERSVLVSTEEGAGKGGRKATLDITKLTDETHTPFLISVYREVTRKHSANIVTRRVMEDVEISDGEGGRCFLKKDADVQMIAGVTHLLPEIWGADADEFVPDRFAATTTTTGNNDDRKKKSAAMIPFGGGKHLCPGRNFAYAENMGLVAALLLGFEAKGLSVDKIPSKKPLTLGHGIPEPAGQTAVTIGRREGWEDVKWGFTSS</sequence>
<keyword evidence="8" id="KW-1133">Transmembrane helix</keyword>
<dbReference type="InterPro" id="IPR017972">
    <property type="entry name" value="Cyt_P450_CS"/>
</dbReference>
<evidence type="ECO:0000256" key="2">
    <source>
        <dbReference type="ARBA" id="ARBA00010617"/>
    </source>
</evidence>
<dbReference type="PRINTS" id="PR00465">
    <property type="entry name" value="EP450IV"/>
</dbReference>
<evidence type="ECO:0000256" key="7">
    <source>
        <dbReference type="RuleBase" id="RU000461"/>
    </source>
</evidence>
<evidence type="ECO:0000256" key="6">
    <source>
        <dbReference type="PIRSR" id="PIRSR602403-1"/>
    </source>
</evidence>
<dbReference type="CDD" id="cd11040">
    <property type="entry name" value="CYP7_CYP8-like"/>
    <property type="match status" value="1"/>
</dbReference>
<dbReference type="Proteomes" id="UP001174934">
    <property type="component" value="Unassembled WGS sequence"/>
</dbReference>
<proteinExistence type="inferred from homology"/>
<dbReference type="GO" id="GO:0004497">
    <property type="term" value="F:monooxygenase activity"/>
    <property type="evidence" value="ECO:0007669"/>
    <property type="project" value="UniProtKB-KW"/>
</dbReference>
<dbReference type="Pfam" id="PF00067">
    <property type="entry name" value="p450"/>
    <property type="match status" value="1"/>
</dbReference>
<keyword evidence="10" id="KW-1185">Reference proteome</keyword>
<evidence type="ECO:0000256" key="3">
    <source>
        <dbReference type="ARBA" id="ARBA00022723"/>
    </source>
</evidence>
<feature type="transmembrane region" description="Helical" evidence="8">
    <location>
        <begin position="6"/>
        <end position="30"/>
    </location>
</feature>
<organism evidence="9 10">
    <name type="scientific">Bombardia bombarda</name>
    <dbReference type="NCBI Taxonomy" id="252184"/>
    <lineage>
        <taxon>Eukaryota</taxon>
        <taxon>Fungi</taxon>
        <taxon>Dikarya</taxon>
        <taxon>Ascomycota</taxon>
        <taxon>Pezizomycotina</taxon>
        <taxon>Sordariomycetes</taxon>
        <taxon>Sordariomycetidae</taxon>
        <taxon>Sordariales</taxon>
        <taxon>Lasiosphaeriaceae</taxon>
        <taxon>Bombardia</taxon>
    </lineage>
</organism>
<dbReference type="PANTHER" id="PTHR47582">
    <property type="entry name" value="P450, PUTATIVE (EUROFUNG)-RELATED"/>
    <property type="match status" value="1"/>
</dbReference>
<evidence type="ECO:0000313" key="9">
    <source>
        <dbReference type="EMBL" id="KAK0635126.1"/>
    </source>
</evidence>
<reference evidence="9" key="1">
    <citation type="submission" date="2023-06" db="EMBL/GenBank/DDBJ databases">
        <title>Genome-scale phylogeny and comparative genomics of the fungal order Sordariales.</title>
        <authorList>
            <consortium name="Lawrence Berkeley National Laboratory"/>
            <person name="Hensen N."/>
            <person name="Bonometti L."/>
            <person name="Westerberg I."/>
            <person name="Brannstrom I.O."/>
            <person name="Guillou S."/>
            <person name="Cros-Aarteil S."/>
            <person name="Calhoun S."/>
            <person name="Haridas S."/>
            <person name="Kuo A."/>
            <person name="Mondo S."/>
            <person name="Pangilinan J."/>
            <person name="Riley R."/>
            <person name="LaButti K."/>
            <person name="Andreopoulos B."/>
            <person name="Lipzen A."/>
            <person name="Chen C."/>
            <person name="Yanf M."/>
            <person name="Daum C."/>
            <person name="Ng V."/>
            <person name="Clum A."/>
            <person name="Steindorff A."/>
            <person name="Ohm R."/>
            <person name="Martin F."/>
            <person name="Silar P."/>
            <person name="Natvig D."/>
            <person name="Lalanne C."/>
            <person name="Gautier V."/>
            <person name="Ament-velasquez S.L."/>
            <person name="Kruys A."/>
            <person name="Hutchinson M.I."/>
            <person name="Powell A.J."/>
            <person name="Barry K."/>
            <person name="Miller A.N."/>
            <person name="Grigoriev I.V."/>
            <person name="Debuchy R."/>
            <person name="Gladieux P."/>
            <person name="Thoren M.H."/>
            <person name="Johannesson H."/>
        </authorList>
    </citation>
    <scope>NUCLEOTIDE SEQUENCE</scope>
    <source>
        <strain evidence="9">SMH3391-2</strain>
    </source>
</reference>
<dbReference type="GO" id="GO:0016705">
    <property type="term" value="F:oxidoreductase activity, acting on paired donors, with incorporation or reduction of molecular oxygen"/>
    <property type="evidence" value="ECO:0007669"/>
    <property type="project" value="InterPro"/>
</dbReference>
<comment type="cofactor">
    <cofactor evidence="1 6">
        <name>heme</name>
        <dbReference type="ChEBI" id="CHEBI:30413"/>
    </cofactor>
</comment>
<dbReference type="InterPro" id="IPR053007">
    <property type="entry name" value="CYP450_monoxygenase_sec-met"/>
</dbReference>
<keyword evidence="3 6" id="KW-0479">Metal-binding</keyword>
<dbReference type="InterPro" id="IPR001128">
    <property type="entry name" value="Cyt_P450"/>
</dbReference>
<evidence type="ECO:0000256" key="1">
    <source>
        <dbReference type="ARBA" id="ARBA00001971"/>
    </source>
</evidence>
<accession>A0AA39XK64</accession>
<evidence type="ECO:0000256" key="4">
    <source>
        <dbReference type="ARBA" id="ARBA00023004"/>
    </source>
</evidence>
<keyword evidence="8" id="KW-0472">Membrane</keyword>
<feature type="binding site" description="axial binding residue" evidence="6">
    <location>
        <position position="464"/>
    </location>
    <ligand>
        <name>heme</name>
        <dbReference type="ChEBI" id="CHEBI:30413"/>
    </ligand>
    <ligandPart>
        <name>Fe</name>
        <dbReference type="ChEBI" id="CHEBI:18248"/>
    </ligandPart>
</feature>
<name>A0AA39XK64_9PEZI</name>
<keyword evidence="8" id="KW-0812">Transmembrane</keyword>
<dbReference type="PROSITE" id="PS00086">
    <property type="entry name" value="CYTOCHROME_P450"/>
    <property type="match status" value="1"/>
</dbReference>
<protein>
    <submittedName>
        <fullName evidence="9">Cytochrome P450</fullName>
    </submittedName>
</protein>
<comment type="caution">
    <text evidence="9">The sequence shown here is derived from an EMBL/GenBank/DDBJ whole genome shotgun (WGS) entry which is preliminary data.</text>
</comment>
<evidence type="ECO:0000313" key="10">
    <source>
        <dbReference type="Proteomes" id="UP001174934"/>
    </source>
</evidence>
<keyword evidence="7" id="KW-0560">Oxidoreductase</keyword>
<keyword evidence="6 7" id="KW-0349">Heme</keyword>
<evidence type="ECO:0000256" key="8">
    <source>
        <dbReference type="SAM" id="Phobius"/>
    </source>
</evidence>
<dbReference type="EMBL" id="JAULSR010000001">
    <property type="protein sequence ID" value="KAK0635126.1"/>
    <property type="molecule type" value="Genomic_DNA"/>
</dbReference>
<dbReference type="Gene3D" id="1.10.630.10">
    <property type="entry name" value="Cytochrome P450"/>
    <property type="match status" value="1"/>
</dbReference>
<comment type="similarity">
    <text evidence="2 7">Belongs to the cytochrome P450 family.</text>
</comment>